<gene>
    <name evidence="2" type="ORF">GEV01_30065</name>
</gene>
<name>A0A843SNY1_9BURK</name>
<organism evidence="2 3">
    <name type="scientific">Rugamonas rivuli</name>
    <dbReference type="NCBI Taxonomy" id="2743358"/>
    <lineage>
        <taxon>Bacteria</taxon>
        <taxon>Pseudomonadati</taxon>
        <taxon>Pseudomonadota</taxon>
        <taxon>Betaproteobacteria</taxon>
        <taxon>Burkholderiales</taxon>
        <taxon>Oxalobacteraceae</taxon>
        <taxon>Telluria group</taxon>
        <taxon>Rugamonas</taxon>
    </lineage>
</organism>
<keyword evidence="3" id="KW-1185">Reference proteome</keyword>
<dbReference type="EMBL" id="WHUF01000013">
    <property type="protein sequence ID" value="MQA23771.1"/>
    <property type="molecule type" value="Genomic_DNA"/>
</dbReference>
<proteinExistence type="predicted"/>
<evidence type="ECO:0008006" key="4">
    <source>
        <dbReference type="Google" id="ProtNLM"/>
    </source>
</evidence>
<reference evidence="2 3" key="1">
    <citation type="submission" date="2019-10" db="EMBL/GenBank/DDBJ databases">
        <title>Two novel species isolated from a subtropical stream in China.</title>
        <authorList>
            <person name="Lu H."/>
        </authorList>
    </citation>
    <scope>NUCLEOTIDE SEQUENCE [LARGE SCALE GENOMIC DNA]</scope>
    <source>
        <strain evidence="2 3">FT103W</strain>
    </source>
</reference>
<evidence type="ECO:0000313" key="2">
    <source>
        <dbReference type="EMBL" id="MQA23771.1"/>
    </source>
</evidence>
<sequence length="251" mass="25060">MTMNVSKRSAPLALAGLLALTLTACGGGGGGGGASNAAVPPAPVATSFPVQQGLAYAFTHGLQSTLTVSGSTTNGSTTYPLTGTLTYSLGAVVNATFNGAAVQQATETINGTISGNGTTSPLTTSSQLYVNAQYTPVGSYEAGAYCVANSTAAYPATATAGQAGDLASFSCYTDSTKRTLTSTQKITYVTTAGSDGSSLDFQMLSNIYDAANKSLGSTGTTYTISAAGIPKLTRIQLTETVGGISFTIDAK</sequence>
<comment type="caution">
    <text evidence="2">The sequence shown here is derived from an EMBL/GenBank/DDBJ whole genome shotgun (WGS) entry which is preliminary data.</text>
</comment>
<dbReference type="PROSITE" id="PS51257">
    <property type="entry name" value="PROKAR_LIPOPROTEIN"/>
    <property type="match status" value="1"/>
</dbReference>
<keyword evidence="1" id="KW-0732">Signal</keyword>
<feature type="chain" id="PRO_5032422841" description="Lipoprotein" evidence="1">
    <location>
        <begin position="27"/>
        <end position="251"/>
    </location>
</feature>
<feature type="signal peptide" evidence="1">
    <location>
        <begin position="1"/>
        <end position="26"/>
    </location>
</feature>
<evidence type="ECO:0000313" key="3">
    <source>
        <dbReference type="Proteomes" id="UP000444318"/>
    </source>
</evidence>
<protein>
    <recommendedName>
        <fullName evidence="4">Lipoprotein</fullName>
    </recommendedName>
</protein>
<accession>A0A843SNY1</accession>
<dbReference type="Proteomes" id="UP000444318">
    <property type="component" value="Unassembled WGS sequence"/>
</dbReference>
<evidence type="ECO:0000256" key="1">
    <source>
        <dbReference type="SAM" id="SignalP"/>
    </source>
</evidence>
<dbReference type="AlphaFoldDB" id="A0A843SNY1"/>